<dbReference type="AlphaFoldDB" id="T0ZHH5"/>
<organism evidence="1">
    <name type="scientific">mine drainage metagenome</name>
    <dbReference type="NCBI Taxonomy" id="410659"/>
    <lineage>
        <taxon>unclassified sequences</taxon>
        <taxon>metagenomes</taxon>
        <taxon>ecological metagenomes</taxon>
    </lineage>
</organism>
<protein>
    <submittedName>
        <fullName evidence="1">Uncharacterized protein</fullName>
    </submittedName>
</protein>
<comment type="caution">
    <text evidence="1">The sequence shown here is derived from an EMBL/GenBank/DDBJ whole genome shotgun (WGS) entry which is preliminary data.</text>
</comment>
<gene>
    <name evidence="1" type="ORF">B1A_15402</name>
</gene>
<name>T0ZHH5_9ZZZZ</name>
<reference evidence="1" key="2">
    <citation type="journal article" date="2014" name="ISME J.">
        <title>Microbial stratification in low pH oxic and suboxic macroscopic growths along an acid mine drainage.</title>
        <authorList>
            <person name="Mendez-Garcia C."/>
            <person name="Mesa V."/>
            <person name="Sprenger R.R."/>
            <person name="Richter M."/>
            <person name="Diez M.S."/>
            <person name="Solano J."/>
            <person name="Bargiela R."/>
            <person name="Golyshina O.V."/>
            <person name="Manteca A."/>
            <person name="Ramos J.L."/>
            <person name="Gallego J.R."/>
            <person name="Llorente I."/>
            <person name="Martins Dos Santos V.A."/>
            <person name="Jensen O.N."/>
            <person name="Pelaez A.I."/>
            <person name="Sanchez J."/>
            <person name="Ferrer M."/>
        </authorList>
    </citation>
    <scope>NUCLEOTIDE SEQUENCE</scope>
</reference>
<proteinExistence type="predicted"/>
<sequence>MLERNLNVAPTLIIRPGFTFNVMVNKTVILSAYDARD</sequence>
<dbReference type="EMBL" id="AUZX01011300">
    <property type="protein sequence ID" value="EQD43877.1"/>
    <property type="molecule type" value="Genomic_DNA"/>
</dbReference>
<evidence type="ECO:0000313" key="1">
    <source>
        <dbReference type="EMBL" id="EQD43877.1"/>
    </source>
</evidence>
<reference evidence="1" key="1">
    <citation type="submission" date="2013-08" db="EMBL/GenBank/DDBJ databases">
        <authorList>
            <person name="Mendez C."/>
            <person name="Richter M."/>
            <person name="Ferrer M."/>
            <person name="Sanchez J."/>
        </authorList>
    </citation>
    <scope>NUCLEOTIDE SEQUENCE</scope>
</reference>
<accession>T0ZHH5</accession>